<dbReference type="NCBIfam" id="TIGR03440">
    <property type="entry name" value="egtB_TIGR03440"/>
    <property type="match status" value="1"/>
</dbReference>
<dbReference type="InterPro" id="IPR051043">
    <property type="entry name" value="Sulfatase_Mod_Factor_Kinase"/>
</dbReference>
<dbReference type="Proteomes" id="UP000244168">
    <property type="component" value="Unassembled WGS sequence"/>
</dbReference>
<dbReference type="PANTHER" id="PTHR23150:SF36">
    <property type="entry name" value="HERCYNINE OXYGENASE"/>
    <property type="match status" value="1"/>
</dbReference>
<comment type="caution">
    <text evidence="6">The sequence shown here is derived from an EMBL/GenBank/DDBJ whole genome shotgun (WGS) entry which is preliminary data.</text>
</comment>
<dbReference type="InterPro" id="IPR016187">
    <property type="entry name" value="CTDL_fold"/>
</dbReference>
<dbReference type="Gene3D" id="3.90.1580.10">
    <property type="entry name" value="paralog of FGE (formylglycine-generating enzyme)"/>
    <property type="match status" value="2"/>
</dbReference>
<proteinExistence type="predicted"/>
<evidence type="ECO:0000256" key="2">
    <source>
        <dbReference type="ARBA" id="ARBA00023004"/>
    </source>
</evidence>
<keyword evidence="1" id="KW-0560">Oxidoreductase</keyword>
<evidence type="ECO:0000256" key="1">
    <source>
        <dbReference type="ARBA" id="ARBA00023002"/>
    </source>
</evidence>
<dbReference type="InterPro" id="IPR005532">
    <property type="entry name" value="SUMF_dom"/>
</dbReference>
<comment type="pathway">
    <text evidence="3">Amino-acid biosynthesis; ergothioneine biosynthesis.</text>
</comment>
<dbReference type="Pfam" id="PF03781">
    <property type="entry name" value="FGE-sulfatase"/>
    <property type="match status" value="1"/>
</dbReference>
<evidence type="ECO:0000259" key="4">
    <source>
        <dbReference type="Pfam" id="PF03781"/>
    </source>
</evidence>
<dbReference type="GO" id="GO:0052699">
    <property type="term" value="P:ergothioneine biosynthetic process"/>
    <property type="evidence" value="ECO:0007669"/>
    <property type="project" value="InterPro"/>
</dbReference>
<dbReference type="AlphaFoldDB" id="A0A2T5JD64"/>
<dbReference type="OrthoDB" id="9768004at2"/>
<dbReference type="InterPro" id="IPR042095">
    <property type="entry name" value="SUMF_sf"/>
</dbReference>
<dbReference type="EMBL" id="QAOQ01000002">
    <property type="protein sequence ID" value="PTQ99699.1"/>
    <property type="molecule type" value="Genomic_DNA"/>
</dbReference>
<feature type="domain" description="Sulfatase-modifying factor enzyme-like" evidence="4">
    <location>
        <begin position="172"/>
        <end position="305"/>
    </location>
</feature>
<dbReference type="Pfam" id="PF12867">
    <property type="entry name" value="DinB_2"/>
    <property type="match status" value="1"/>
</dbReference>
<feature type="domain" description="DinB-like" evidence="5">
    <location>
        <begin position="8"/>
        <end position="115"/>
    </location>
</feature>
<evidence type="ECO:0000259" key="5">
    <source>
        <dbReference type="Pfam" id="PF12867"/>
    </source>
</evidence>
<dbReference type="PANTHER" id="PTHR23150">
    <property type="entry name" value="SULFATASE MODIFYING FACTOR 1, 2"/>
    <property type="match status" value="1"/>
</dbReference>
<keyword evidence="2" id="KW-0408">Iron</keyword>
<reference evidence="6 7" key="1">
    <citation type="submission" date="2018-04" db="EMBL/GenBank/DDBJ databases">
        <title>Genomic Encyclopedia of Archaeal and Bacterial Type Strains, Phase II (KMG-II): from individual species to whole genera.</title>
        <authorList>
            <person name="Goeker M."/>
        </authorList>
    </citation>
    <scope>NUCLEOTIDE SEQUENCE [LARGE SCALE GENOMIC DNA]</scope>
    <source>
        <strain evidence="6 7">DSM 26809</strain>
    </source>
</reference>
<evidence type="ECO:0000313" key="6">
    <source>
        <dbReference type="EMBL" id="PTQ99699.1"/>
    </source>
</evidence>
<organism evidence="6 7">
    <name type="scientific">Mucilaginibacter yixingensis</name>
    <dbReference type="NCBI Taxonomy" id="1295612"/>
    <lineage>
        <taxon>Bacteria</taxon>
        <taxon>Pseudomonadati</taxon>
        <taxon>Bacteroidota</taxon>
        <taxon>Sphingobacteriia</taxon>
        <taxon>Sphingobacteriales</taxon>
        <taxon>Sphingobacteriaceae</taxon>
        <taxon>Mucilaginibacter</taxon>
    </lineage>
</organism>
<evidence type="ECO:0000313" key="7">
    <source>
        <dbReference type="Proteomes" id="UP000244168"/>
    </source>
</evidence>
<evidence type="ECO:0000256" key="3">
    <source>
        <dbReference type="ARBA" id="ARBA00037882"/>
    </source>
</evidence>
<dbReference type="InterPro" id="IPR017806">
    <property type="entry name" value="EgtB"/>
</dbReference>
<accession>A0A2T5JD64</accession>
<keyword evidence="7" id="KW-1185">Reference proteome</keyword>
<dbReference type="RefSeq" id="WP_107827616.1">
    <property type="nucleotide sequence ID" value="NZ_CP160205.1"/>
</dbReference>
<protein>
    <submittedName>
        <fullName evidence="6">Ergothioneine biosynthesis protein EgtB</fullName>
    </submittedName>
</protein>
<sequence length="382" mass="45159">MDLIDCYRAVRRHTESICSHLQTEDYVVQPVADVSPPKWHLGHTTWFFETFILKPYLMGYQEYDADYNFVFNSYYESVGARVIRTDRGNLSRPSVQDIYRYREHVDKAMESFLCAEPSAEVKELLILGFNHEQQHQELLYTDIKYILGNNPLFPAYDRQYLSPKADHIDGAWIKTNEGIYEVGHQGEGFCFDNELNRHKVYLNAFEISPNLVTNAEYLEFVNAGGYQDFRHWHMEGWAWVNDQKVEAPMYWYQIDGEWHHYTYHGLEPVRPHEPVCHISYYEAYAYAQWRGLRLPTEFEWEVAATQFKWGKAWEWTESAYLPYPGFVKAPGAIGEYNGKFMVNQKVLRGASEVTPPGHERITYRNFFHPHLRWQFTGIRLAK</sequence>
<gene>
    <name evidence="6" type="ORF">C8P68_102528</name>
</gene>
<name>A0A2T5JD64_9SPHI</name>
<dbReference type="SUPFAM" id="SSF56436">
    <property type="entry name" value="C-type lectin-like"/>
    <property type="match status" value="1"/>
</dbReference>
<dbReference type="InterPro" id="IPR024775">
    <property type="entry name" value="DinB-like"/>
</dbReference>